<proteinExistence type="predicted"/>
<dbReference type="AlphaFoldDB" id="A0A1G2QKN5"/>
<evidence type="ECO:0000259" key="1">
    <source>
        <dbReference type="SMART" id="SM01321"/>
    </source>
</evidence>
<evidence type="ECO:0000313" key="3">
    <source>
        <dbReference type="Proteomes" id="UP000177140"/>
    </source>
</evidence>
<evidence type="ECO:0000313" key="2">
    <source>
        <dbReference type="EMBL" id="OHA60997.1"/>
    </source>
</evidence>
<dbReference type="GO" id="GO:0003677">
    <property type="term" value="F:DNA binding"/>
    <property type="evidence" value="ECO:0007669"/>
    <property type="project" value="InterPro"/>
</dbReference>
<dbReference type="SUPFAM" id="SSF143422">
    <property type="entry name" value="Transposase IS200-like"/>
    <property type="match status" value="1"/>
</dbReference>
<reference evidence="2 3" key="1">
    <citation type="journal article" date="2016" name="Nat. Commun.">
        <title>Thousands of microbial genomes shed light on interconnected biogeochemical processes in an aquifer system.</title>
        <authorList>
            <person name="Anantharaman K."/>
            <person name="Brown C.T."/>
            <person name="Hug L.A."/>
            <person name="Sharon I."/>
            <person name="Castelle C.J."/>
            <person name="Probst A.J."/>
            <person name="Thomas B.C."/>
            <person name="Singh A."/>
            <person name="Wilkins M.J."/>
            <person name="Karaoz U."/>
            <person name="Brodie E.L."/>
            <person name="Williams K.H."/>
            <person name="Hubbard S.S."/>
            <person name="Banfield J.F."/>
        </authorList>
    </citation>
    <scope>NUCLEOTIDE SEQUENCE [LARGE SCALE GENOMIC DNA]</scope>
</reference>
<dbReference type="Gene3D" id="3.30.70.1290">
    <property type="entry name" value="Transposase IS200-like"/>
    <property type="match status" value="1"/>
</dbReference>
<dbReference type="GO" id="GO:0004803">
    <property type="term" value="F:transposase activity"/>
    <property type="evidence" value="ECO:0007669"/>
    <property type="project" value="InterPro"/>
</dbReference>
<dbReference type="SMART" id="SM01321">
    <property type="entry name" value="Y1_Tnp"/>
    <property type="match status" value="1"/>
</dbReference>
<organism evidence="2 3">
    <name type="scientific">Candidatus Vogelbacteria bacterium RIFOXYD2_FULL_44_9</name>
    <dbReference type="NCBI Taxonomy" id="1802441"/>
    <lineage>
        <taxon>Bacteria</taxon>
        <taxon>Candidatus Vogeliibacteriota</taxon>
    </lineage>
</organism>
<name>A0A1G2QKN5_9BACT</name>
<accession>A0A1G2QKN5</accession>
<dbReference type="Proteomes" id="UP000177140">
    <property type="component" value="Unassembled WGS sequence"/>
</dbReference>
<dbReference type="PANTHER" id="PTHR34322:SF2">
    <property type="entry name" value="TRANSPOSASE IS200-LIKE DOMAIN-CONTAINING PROTEIN"/>
    <property type="match status" value="1"/>
</dbReference>
<dbReference type="InterPro" id="IPR002686">
    <property type="entry name" value="Transposase_17"/>
</dbReference>
<feature type="domain" description="Transposase IS200-like" evidence="1">
    <location>
        <begin position="9"/>
        <end position="126"/>
    </location>
</feature>
<gene>
    <name evidence="2" type="ORF">A2556_02255</name>
</gene>
<dbReference type="PANTHER" id="PTHR34322">
    <property type="entry name" value="TRANSPOSASE, Y1_TNP DOMAIN-CONTAINING"/>
    <property type="match status" value="1"/>
</dbReference>
<sequence>MPRIERTDIGNYVYHILNRANARVPIFDTEKDYRLFEDILEEAVEKFDMRILSYCLMPNHWHLVLYPKKDGDLALFMGWLTNTHTRRWHTGNGTIGQGHLYQGRYKSFLCQDDAHFLTLVRYVERNAKKARLVKMAENWRWSSVWRRVNGSVRQKKLLSIWPVSKPKDYLEWLNQPQTAEEEEAIEMAVVKSSPYGSLSWTETMVKKFNLGQTLRGVGRPKKKNGG</sequence>
<comment type="caution">
    <text evidence="2">The sequence shown here is derived from an EMBL/GenBank/DDBJ whole genome shotgun (WGS) entry which is preliminary data.</text>
</comment>
<dbReference type="Pfam" id="PF01797">
    <property type="entry name" value="Y1_Tnp"/>
    <property type="match status" value="1"/>
</dbReference>
<dbReference type="EMBL" id="MHTM01000041">
    <property type="protein sequence ID" value="OHA60997.1"/>
    <property type="molecule type" value="Genomic_DNA"/>
</dbReference>
<dbReference type="GO" id="GO:0006313">
    <property type="term" value="P:DNA transposition"/>
    <property type="evidence" value="ECO:0007669"/>
    <property type="project" value="InterPro"/>
</dbReference>
<dbReference type="InterPro" id="IPR036515">
    <property type="entry name" value="Transposase_17_sf"/>
</dbReference>
<protein>
    <recommendedName>
        <fullName evidence="1">Transposase IS200-like domain-containing protein</fullName>
    </recommendedName>
</protein>